<keyword evidence="3" id="KW-1185">Reference proteome</keyword>
<feature type="compositionally biased region" description="Basic and acidic residues" evidence="1">
    <location>
        <begin position="384"/>
        <end position="398"/>
    </location>
</feature>
<feature type="region of interest" description="Disordered" evidence="1">
    <location>
        <begin position="277"/>
        <end position="316"/>
    </location>
</feature>
<accession>A0ABR0EJL9</accession>
<evidence type="ECO:0000256" key="1">
    <source>
        <dbReference type="SAM" id="MobiDB-lite"/>
    </source>
</evidence>
<feature type="region of interest" description="Disordered" evidence="1">
    <location>
        <begin position="349"/>
        <end position="485"/>
    </location>
</feature>
<organism evidence="2 3">
    <name type="scientific">Zasmidium cellare</name>
    <name type="common">Wine cellar mold</name>
    <name type="synonym">Racodium cellare</name>
    <dbReference type="NCBI Taxonomy" id="395010"/>
    <lineage>
        <taxon>Eukaryota</taxon>
        <taxon>Fungi</taxon>
        <taxon>Dikarya</taxon>
        <taxon>Ascomycota</taxon>
        <taxon>Pezizomycotina</taxon>
        <taxon>Dothideomycetes</taxon>
        <taxon>Dothideomycetidae</taxon>
        <taxon>Mycosphaerellales</taxon>
        <taxon>Mycosphaerellaceae</taxon>
        <taxon>Zasmidium</taxon>
    </lineage>
</organism>
<feature type="compositionally biased region" description="Polar residues" evidence="1">
    <location>
        <begin position="351"/>
        <end position="367"/>
    </location>
</feature>
<feature type="compositionally biased region" description="Polar residues" evidence="1">
    <location>
        <begin position="438"/>
        <end position="449"/>
    </location>
</feature>
<gene>
    <name evidence="2" type="ORF">PRZ48_007239</name>
</gene>
<dbReference type="Gene3D" id="2.60.120.650">
    <property type="entry name" value="Cupin"/>
    <property type="match status" value="1"/>
</dbReference>
<feature type="compositionally biased region" description="Basic residues" evidence="1">
    <location>
        <begin position="280"/>
        <end position="292"/>
    </location>
</feature>
<dbReference type="EMBL" id="JAXOVC010000005">
    <property type="protein sequence ID" value="KAK4501430.1"/>
    <property type="molecule type" value="Genomic_DNA"/>
</dbReference>
<evidence type="ECO:0000313" key="3">
    <source>
        <dbReference type="Proteomes" id="UP001305779"/>
    </source>
</evidence>
<evidence type="ECO:0000313" key="2">
    <source>
        <dbReference type="EMBL" id="KAK4501430.1"/>
    </source>
</evidence>
<feature type="compositionally biased region" description="Acidic residues" evidence="1">
    <location>
        <begin position="455"/>
        <end position="469"/>
    </location>
</feature>
<protein>
    <recommendedName>
        <fullName evidence="4">JmjC domain-containing protein</fullName>
    </recommendedName>
</protein>
<dbReference type="Proteomes" id="UP001305779">
    <property type="component" value="Unassembled WGS sequence"/>
</dbReference>
<reference evidence="2 3" key="1">
    <citation type="journal article" date="2023" name="G3 (Bethesda)">
        <title>A chromosome-level genome assembly of Zasmidium syzygii isolated from banana leaves.</title>
        <authorList>
            <person name="van Westerhoven A.C."/>
            <person name="Mehrabi R."/>
            <person name="Talebi R."/>
            <person name="Steentjes M.B.F."/>
            <person name="Corcolon B."/>
            <person name="Chong P.A."/>
            <person name="Kema G.H.J."/>
            <person name="Seidl M.F."/>
        </authorList>
    </citation>
    <scope>NUCLEOTIDE SEQUENCE [LARGE SCALE GENOMIC DNA]</scope>
    <source>
        <strain evidence="2 3">P124</strain>
    </source>
</reference>
<dbReference type="SUPFAM" id="SSF51197">
    <property type="entry name" value="Clavaminate synthase-like"/>
    <property type="match status" value="1"/>
</dbReference>
<sequence>MATLHEDAEGVCSEAEEALRLSAVERLDEFRKRLDDANGPDERDAVHQTIADELAALHTNLAGCAAALLSTRLRPPRQSNAWKTLLAVCKSDPASRNGADAAVCLRLSAQVAAHWGASVVQRYAWASRARSFLERLWSVARFHEEWEDAVGYLNAVLVLRQELVLSGRLSASTRTWQTIGHEAEKGAPRLRYSPVTAADLKNVMDWSKDGFLKLGGRVVESLEEAERTVTHWTTATADTIQLCDGSYLSDRPHGLWTRCMIARDSAGLVVREDTLQQPPRRTHLSQKKPAKRPRLDGDVTAVSLSPARSDIPEEIHGNQSYEFSVNSPLAAWPTGGSNTDQTALKLGDGQKSLQSSKSGVRLQSQANEEQEDGGEIESNDSDSGESRDYPVDDVRSEGADSDDEIGLHAMQTVANSTASSLSEDDIDLSSDRERSEDPSTPGSVQTEISAHSPGDEDDQDDGTDDDETQDQTSPRSEDVGNVGDRADAHSLDCPLCVGRCKAGFVPNIVTSHGENHTHRATQLRLKAFEQVHAIYELISERSGTDLKSRVLKKWASPTHIASVFFDPDEYGLSTATRENADVWYLTAQRLQAYGRDGIVLDRSVVIKGAVRDAGWLTWDDCYKQLRSKLTGRSLQVRSAVTHVLEDIDGDDFIEMLPAPESALNALDLPGLIRGDRPAFTLLPQYRLLEDLVCSEAWDDAKKQVTTKELDLYGCLSFNILGLRGAFSGAHLDALNGTWVRAFCGRKAWMFVPPDQVEEDDLRRLARDGDEYDPRGKARTLIIEADEVLLLPPGAKIIHAVLTTETSLMEGGMLWDDSRILQILSNMLWIAKNQQATNEAWPNQIQAVIRQLDRAVVSDPERFAGRGRDGQEFVREYEKLSQAIKDLPCKCLSRCGRRCPCKIDQRRCTPECNSHAGRLLACYKEK</sequence>
<proteinExistence type="predicted"/>
<name>A0ABR0EJL9_ZASCE</name>
<comment type="caution">
    <text evidence="2">The sequence shown here is derived from an EMBL/GenBank/DDBJ whole genome shotgun (WGS) entry which is preliminary data.</text>
</comment>
<feature type="compositionally biased region" description="Acidic residues" evidence="1">
    <location>
        <begin position="368"/>
        <end position="383"/>
    </location>
</feature>
<evidence type="ECO:0008006" key="4">
    <source>
        <dbReference type="Google" id="ProtNLM"/>
    </source>
</evidence>